<dbReference type="InterPro" id="IPR020103">
    <property type="entry name" value="PsdUridine_synth_cat_dom_sf"/>
</dbReference>
<dbReference type="GO" id="GO:0005634">
    <property type="term" value="C:nucleus"/>
    <property type="evidence" value="ECO:0007669"/>
    <property type="project" value="TreeGrafter"/>
</dbReference>
<dbReference type="AlphaFoldDB" id="A0A1B7TH21"/>
<feature type="domain" description="TRUD" evidence="5">
    <location>
        <begin position="350"/>
        <end position="591"/>
    </location>
</feature>
<name>A0A1B7TH21_9ASCO</name>
<keyword evidence="7" id="KW-1185">Reference proteome</keyword>
<dbReference type="NCBIfam" id="TIGR00094">
    <property type="entry name" value="tRNA_TruD_broad"/>
    <property type="match status" value="1"/>
</dbReference>
<evidence type="ECO:0000256" key="1">
    <source>
        <dbReference type="ARBA" id="ARBA00007953"/>
    </source>
</evidence>
<dbReference type="GO" id="GO:0003723">
    <property type="term" value="F:RNA binding"/>
    <property type="evidence" value="ECO:0007669"/>
    <property type="project" value="InterPro"/>
</dbReference>
<dbReference type="SUPFAM" id="SSF55120">
    <property type="entry name" value="Pseudouridine synthase"/>
    <property type="match status" value="1"/>
</dbReference>
<dbReference type="Proteomes" id="UP000092321">
    <property type="component" value="Unassembled WGS sequence"/>
</dbReference>
<dbReference type="OrthoDB" id="447290at2759"/>
<evidence type="ECO:0000256" key="4">
    <source>
        <dbReference type="SAM" id="MobiDB-lite"/>
    </source>
</evidence>
<dbReference type="InterPro" id="IPR042214">
    <property type="entry name" value="TruD_catalytic"/>
</dbReference>
<dbReference type="InterPro" id="IPR020119">
    <property type="entry name" value="PsdUridine_synth_TruD_CS"/>
</dbReference>
<dbReference type="PROSITE" id="PS50984">
    <property type="entry name" value="TRUD"/>
    <property type="match status" value="1"/>
</dbReference>
<dbReference type="Pfam" id="PF01142">
    <property type="entry name" value="TruD"/>
    <property type="match status" value="1"/>
</dbReference>
<dbReference type="EMBL" id="LXPE01000005">
    <property type="protein sequence ID" value="OBA28033.1"/>
    <property type="molecule type" value="Genomic_DNA"/>
</dbReference>
<proteinExistence type="inferred from homology"/>
<sequence length="691" mass="79182">MSEQIGEKRQLENVVEDNNKKIKTENNEQHSEPEESLREIDVGITEYLYKDIDGFNGTIKQRYSDFVVNEVTKDNEIVILKDKGFKQPEKKKQEVDPSQKVDKRASLKEERSTFELNAEVKAELSKIIGEEDVNNIVDKVYKNFEIYETTKTFDNKEERTSIHQLIRKGFNNELESRTNNNNSFKLLNGNSKNQRIGKQQLIESQKDANGVENFGYGPSKQFIHFTLYKENKETMDACNLLARLLKVPTKTLGIAGTKDKRGITCQKVSLETRMGLSRVNALNRTLKGLCIGSYEFKDTGLKLGDLNGNKFTIALRNVSLNKEQKISGPKLEEALNKILSQSCEKLMDTGFINYFGMQRFGSFSIPTYEIGKKILKDDYKGACDLLLSNQKNIDSKTLESRICWEATRDAKEALKLMPRRNVAEYTILSYLATKSKSSETNDYSKDDYFTAILKIPRNLRLIYIHSYQSYIWNLAASHRISKFGLKTIPGDLVISKQEEVSVVDEDNFEIEDVAKNNFVRAKAITQEDIDSGKYTIFDIILPTPGFDISYPEHMLEFYKEIMLKDGLSPLEMIRKVKEFSLPGSYRNILGKPMNMTFKILNYMNENDDLLNSDLEILNNNTALKNGRQYSKNKLTQFAISDEQSSKNVFAKDHKVAVILEFKLNTSSYATMLLRELLKVETSRNGDLITPK</sequence>
<accession>A0A1B7TH21</accession>
<dbReference type="PIRSF" id="PIRSF037016">
    <property type="entry name" value="Pseudouridin_synth_euk_prd"/>
    <property type="match status" value="1"/>
</dbReference>
<dbReference type="GO" id="GO:0001522">
    <property type="term" value="P:pseudouridine synthesis"/>
    <property type="evidence" value="ECO:0007669"/>
    <property type="project" value="InterPro"/>
</dbReference>
<dbReference type="Gene3D" id="3.30.2350.20">
    <property type="entry name" value="TruD, catalytic domain"/>
    <property type="match status" value="2"/>
</dbReference>
<reference evidence="7" key="1">
    <citation type="journal article" date="2016" name="Proc. Natl. Acad. Sci. U.S.A.">
        <title>Comparative genomics of biotechnologically important yeasts.</title>
        <authorList>
            <person name="Riley R."/>
            <person name="Haridas S."/>
            <person name="Wolfe K.H."/>
            <person name="Lopes M.R."/>
            <person name="Hittinger C.T."/>
            <person name="Goeker M."/>
            <person name="Salamov A.A."/>
            <person name="Wisecaver J.H."/>
            <person name="Long T.M."/>
            <person name="Calvey C.H."/>
            <person name="Aerts A.L."/>
            <person name="Barry K.W."/>
            <person name="Choi C."/>
            <person name="Clum A."/>
            <person name="Coughlan A.Y."/>
            <person name="Deshpande S."/>
            <person name="Douglass A.P."/>
            <person name="Hanson S.J."/>
            <person name="Klenk H.-P."/>
            <person name="LaButti K.M."/>
            <person name="Lapidus A."/>
            <person name="Lindquist E.A."/>
            <person name="Lipzen A.M."/>
            <person name="Meier-Kolthoff J.P."/>
            <person name="Ohm R.A."/>
            <person name="Otillar R.P."/>
            <person name="Pangilinan J.L."/>
            <person name="Peng Y."/>
            <person name="Rokas A."/>
            <person name="Rosa C.A."/>
            <person name="Scheuner C."/>
            <person name="Sibirny A.A."/>
            <person name="Slot J.C."/>
            <person name="Stielow J.B."/>
            <person name="Sun H."/>
            <person name="Kurtzman C.P."/>
            <person name="Blackwell M."/>
            <person name="Grigoriev I.V."/>
            <person name="Jeffries T.W."/>
        </authorList>
    </citation>
    <scope>NUCLEOTIDE SEQUENCE [LARGE SCALE GENOMIC DNA]</scope>
    <source>
        <strain evidence="7">NRRL Y-1626</strain>
    </source>
</reference>
<feature type="region of interest" description="Disordered" evidence="4">
    <location>
        <begin position="1"/>
        <end position="38"/>
    </location>
</feature>
<evidence type="ECO:0000256" key="3">
    <source>
        <dbReference type="ARBA" id="ARBA00023235"/>
    </source>
</evidence>
<dbReference type="InterPro" id="IPR001656">
    <property type="entry name" value="PsdUridine_synth_TruD"/>
</dbReference>
<organism evidence="6 7">
    <name type="scientific">Hanseniaspora valbyensis NRRL Y-1626</name>
    <dbReference type="NCBI Taxonomy" id="766949"/>
    <lineage>
        <taxon>Eukaryota</taxon>
        <taxon>Fungi</taxon>
        <taxon>Dikarya</taxon>
        <taxon>Ascomycota</taxon>
        <taxon>Saccharomycotina</taxon>
        <taxon>Saccharomycetes</taxon>
        <taxon>Saccharomycodales</taxon>
        <taxon>Saccharomycodaceae</taxon>
        <taxon>Hanseniaspora</taxon>
    </lineage>
</organism>
<dbReference type="PANTHER" id="PTHR13326:SF21">
    <property type="entry name" value="PSEUDOURIDYLATE SYNTHASE PUS7L"/>
    <property type="match status" value="1"/>
</dbReference>
<evidence type="ECO:0000259" key="5">
    <source>
        <dbReference type="PROSITE" id="PS50984"/>
    </source>
</evidence>
<gene>
    <name evidence="6" type="ORF">HANVADRAFT_51757</name>
</gene>
<comment type="similarity">
    <text evidence="1">Belongs to the pseudouridine synthase TruD family.</text>
</comment>
<dbReference type="PANTHER" id="PTHR13326">
    <property type="entry name" value="TRNA PSEUDOURIDINE SYNTHASE D"/>
    <property type="match status" value="1"/>
</dbReference>
<evidence type="ECO:0000313" key="7">
    <source>
        <dbReference type="Proteomes" id="UP000092321"/>
    </source>
</evidence>
<keyword evidence="2" id="KW-0819">tRNA processing</keyword>
<dbReference type="GO" id="GO:0009982">
    <property type="term" value="F:pseudouridine synthase activity"/>
    <property type="evidence" value="ECO:0007669"/>
    <property type="project" value="InterPro"/>
</dbReference>
<comment type="caution">
    <text evidence="6">The sequence shown here is derived from an EMBL/GenBank/DDBJ whole genome shotgun (WGS) entry which is preliminary data.</text>
</comment>
<keyword evidence="3" id="KW-0413">Isomerase</keyword>
<protein>
    <submittedName>
        <fullName evidence="6">tRNA pseudouridine synthase D</fullName>
    </submittedName>
</protein>
<dbReference type="PROSITE" id="PS01268">
    <property type="entry name" value="UPF0024"/>
    <property type="match status" value="1"/>
</dbReference>
<evidence type="ECO:0000256" key="2">
    <source>
        <dbReference type="ARBA" id="ARBA00022694"/>
    </source>
</evidence>
<dbReference type="InterPro" id="IPR011760">
    <property type="entry name" value="PsdUridine_synth_TruD_insert"/>
</dbReference>
<evidence type="ECO:0000313" key="6">
    <source>
        <dbReference type="EMBL" id="OBA28033.1"/>
    </source>
</evidence>
<dbReference type="CDD" id="cd02576">
    <property type="entry name" value="PseudoU_synth_ScPUS7"/>
    <property type="match status" value="1"/>
</dbReference>
<dbReference type="GO" id="GO:0008033">
    <property type="term" value="P:tRNA processing"/>
    <property type="evidence" value="ECO:0007669"/>
    <property type="project" value="UniProtKB-KW"/>
</dbReference>